<reference evidence="2 3" key="1">
    <citation type="submission" date="2013-09" db="EMBL/GenBank/DDBJ databases">
        <title>Whole genome shotgun sequence of Vibrio proteolyticus NBRC 13287.</title>
        <authorList>
            <person name="Isaki S."/>
            <person name="Hosoyama A."/>
            <person name="Numata M."/>
            <person name="Hashimoto M."/>
            <person name="Hosoyama Y."/>
            <person name="Tsuchikane K."/>
            <person name="Noguchi M."/>
            <person name="Hirakata S."/>
            <person name="Ichikawa N."/>
            <person name="Ohji S."/>
            <person name="Yamazoe A."/>
            <person name="Fujita N."/>
        </authorList>
    </citation>
    <scope>NUCLEOTIDE SEQUENCE [LARGE SCALE GENOMIC DNA]</scope>
    <source>
        <strain evidence="2 3">NBRC 13287</strain>
    </source>
</reference>
<organism evidence="2 3">
    <name type="scientific">Vibrio proteolyticus NBRC 13287</name>
    <dbReference type="NCBI Taxonomy" id="1219065"/>
    <lineage>
        <taxon>Bacteria</taxon>
        <taxon>Pseudomonadati</taxon>
        <taxon>Pseudomonadota</taxon>
        <taxon>Gammaproteobacteria</taxon>
        <taxon>Vibrionales</taxon>
        <taxon>Vibrionaceae</taxon>
        <taxon>Vibrio</taxon>
    </lineage>
</organism>
<dbReference type="STRING" id="1219065.VPR01S_01_04120"/>
<proteinExistence type="predicted"/>
<protein>
    <recommendedName>
        <fullName evidence="4">DUF3392 domain-containing protein</fullName>
    </recommendedName>
</protein>
<keyword evidence="3" id="KW-1185">Reference proteome</keyword>
<sequence>MLDILNTLGDYLRPYLSEISTALVACALVMLGNEINGFFRGLLRNQHFTIRTLVFILINAFGYGLVIIKATPYLTRTLKNLDTGIMFAVVISSFIIIGVWAQRNRQI</sequence>
<accession>U3BG04</accession>
<keyword evidence="1" id="KW-0472">Membrane</keyword>
<dbReference type="InterPro" id="IPR021813">
    <property type="entry name" value="DUF3392"/>
</dbReference>
<keyword evidence="1" id="KW-0812">Transmembrane</keyword>
<name>U3BG04_VIBPR</name>
<dbReference type="Proteomes" id="UP000016570">
    <property type="component" value="Unassembled WGS sequence"/>
</dbReference>
<comment type="caution">
    <text evidence="2">The sequence shown here is derived from an EMBL/GenBank/DDBJ whole genome shotgun (WGS) entry which is preliminary data.</text>
</comment>
<feature type="transmembrane region" description="Helical" evidence="1">
    <location>
        <begin position="12"/>
        <end position="31"/>
    </location>
</feature>
<dbReference type="RefSeq" id="WP_021703630.1">
    <property type="nucleotide sequence ID" value="NZ_BATJ01000001.1"/>
</dbReference>
<keyword evidence="1" id="KW-1133">Transmembrane helix</keyword>
<dbReference type="AlphaFoldDB" id="U3BG04"/>
<evidence type="ECO:0000313" key="2">
    <source>
        <dbReference type="EMBL" id="GAD65638.1"/>
    </source>
</evidence>
<gene>
    <name evidence="2" type="ORF">VPR01S_01_04120</name>
</gene>
<evidence type="ECO:0000256" key="1">
    <source>
        <dbReference type="SAM" id="Phobius"/>
    </source>
</evidence>
<evidence type="ECO:0008006" key="4">
    <source>
        <dbReference type="Google" id="ProtNLM"/>
    </source>
</evidence>
<dbReference type="EMBL" id="BATJ01000001">
    <property type="protein sequence ID" value="GAD65638.1"/>
    <property type="molecule type" value="Genomic_DNA"/>
</dbReference>
<feature type="transmembrane region" description="Helical" evidence="1">
    <location>
        <begin position="83"/>
        <end position="101"/>
    </location>
</feature>
<dbReference type="Pfam" id="PF11872">
    <property type="entry name" value="DUF3392"/>
    <property type="match status" value="1"/>
</dbReference>
<evidence type="ECO:0000313" key="3">
    <source>
        <dbReference type="Proteomes" id="UP000016570"/>
    </source>
</evidence>
<feature type="transmembrane region" description="Helical" evidence="1">
    <location>
        <begin position="52"/>
        <end position="71"/>
    </location>
</feature>
<dbReference type="eggNOG" id="ENOG5032Z0A">
    <property type="taxonomic scope" value="Bacteria"/>
</dbReference>